<keyword evidence="3 5" id="KW-1133">Transmembrane helix</keyword>
<dbReference type="InterPro" id="IPR053286">
    <property type="entry name" value="Nematode_rcpt-like_srab"/>
</dbReference>
<gene>
    <name evidence="6" type="ORF">QR680_018000</name>
</gene>
<dbReference type="PANTHER" id="PTHR46561">
    <property type="entry name" value="SERPENTINE RECEPTOR, CLASS AB (CLASS A-LIKE)-RELATED"/>
    <property type="match status" value="1"/>
</dbReference>
<accession>A0AA39HIS5</accession>
<evidence type="ECO:0000256" key="2">
    <source>
        <dbReference type="ARBA" id="ARBA00022692"/>
    </source>
</evidence>
<evidence type="ECO:0000256" key="1">
    <source>
        <dbReference type="ARBA" id="ARBA00004141"/>
    </source>
</evidence>
<evidence type="ECO:0000256" key="4">
    <source>
        <dbReference type="ARBA" id="ARBA00023136"/>
    </source>
</evidence>
<dbReference type="InterPro" id="IPR019408">
    <property type="entry name" value="7TM_GPCR_serpentine_rcpt_Srab"/>
</dbReference>
<proteinExistence type="predicted"/>
<name>A0AA39HIS5_9BILA</name>
<keyword evidence="4 5" id="KW-0472">Membrane</keyword>
<dbReference type="Proteomes" id="UP001175271">
    <property type="component" value="Unassembled WGS sequence"/>
</dbReference>
<organism evidence="6 7">
    <name type="scientific">Steinernema hermaphroditum</name>
    <dbReference type="NCBI Taxonomy" id="289476"/>
    <lineage>
        <taxon>Eukaryota</taxon>
        <taxon>Metazoa</taxon>
        <taxon>Ecdysozoa</taxon>
        <taxon>Nematoda</taxon>
        <taxon>Chromadorea</taxon>
        <taxon>Rhabditida</taxon>
        <taxon>Tylenchina</taxon>
        <taxon>Panagrolaimomorpha</taxon>
        <taxon>Strongyloidoidea</taxon>
        <taxon>Steinernematidae</taxon>
        <taxon>Steinernema</taxon>
    </lineage>
</organism>
<comment type="caution">
    <text evidence="6">The sequence shown here is derived from an EMBL/GenBank/DDBJ whole genome shotgun (WGS) entry which is preliminary data.</text>
</comment>
<dbReference type="GO" id="GO:0016020">
    <property type="term" value="C:membrane"/>
    <property type="evidence" value="ECO:0007669"/>
    <property type="project" value="UniProtKB-SubCell"/>
</dbReference>
<reference evidence="6" key="1">
    <citation type="submission" date="2023-06" db="EMBL/GenBank/DDBJ databases">
        <title>Genomic analysis of the entomopathogenic nematode Steinernema hermaphroditum.</title>
        <authorList>
            <person name="Schwarz E.M."/>
            <person name="Heppert J.K."/>
            <person name="Baniya A."/>
            <person name="Schwartz H.T."/>
            <person name="Tan C.-H."/>
            <person name="Antoshechkin I."/>
            <person name="Sternberg P.W."/>
            <person name="Goodrich-Blair H."/>
            <person name="Dillman A.R."/>
        </authorList>
    </citation>
    <scope>NUCLEOTIDE SEQUENCE</scope>
    <source>
        <strain evidence="6">PS9179</strain>
        <tissue evidence="6">Whole animal</tissue>
    </source>
</reference>
<feature type="transmembrane region" description="Helical" evidence="5">
    <location>
        <begin position="61"/>
        <end position="85"/>
    </location>
</feature>
<evidence type="ECO:0000313" key="6">
    <source>
        <dbReference type="EMBL" id="KAK0405444.1"/>
    </source>
</evidence>
<dbReference type="EMBL" id="JAUCMV010000004">
    <property type="protein sequence ID" value="KAK0405444.1"/>
    <property type="molecule type" value="Genomic_DNA"/>
</dbReference>
<feature type="transmembrane region" description="Helical" evidence="5">
    <location>
        <begin position="138"/>
        <end position="161"/>
    </location>
</feature>
<keyword evidence="2 5" id="KW-0812">Transmembrane</keyword>
<sequence>MNASVCLQAQLLASSSFYKLLLCYHISLCVTSSISVLLILKMQSTVFPLHRNLRVILGVHLFYCLLQSTGFAAVHLANLIRLSAIHNDPCDYLLPTAYVFNFRQIAVLGIYGEILTLACVSIERTFASVMQQYERRKITLLVALLGFGQFIVVVGLFYAFIAVDIDWTSYVATFNVRTEGAAWKFKLIVYIGTAIELVSIVTFHALLFINKRRRRLQSRSAFFVSLSARYQIAENVNAMSLLVPAVWMHFFVFTSNSVTLMVYDRFGDKTNKVAAATFLDASNIVSFYPILVALFVFVRYPKARQNLFNARGKTVVEITPQKNEGDLHFDYLRAMLTEKPKTAKKRFGFVVVAQAGFMCMGCQALVGKLEETLEDDELSIKQKANKL</sequence>
<evidence type="ECO:0000313" key="7">
    <source>
        <dbReference type="Proteomes" id="UP001175271"/>
    </source>
</evidence>
<feature type="transmembrane region" description="Helical" evidence="5">
    <location>
        <begin position="236"/>
        <end position="253"/>
    </location>
</feature>
<feature type="transmembrane region" description="Helical" evidence="5">
    <location>
        <begin position="347"/>
        <end position="366"/>
    </location>
</feature>
<feature type="transmembrane region" description="Helical" evidence="5">
    <location>
        <begin position="273"/>
        <end position="298"/>
    </location>
</feature>
<evidence type="ECO:0008006" key="8">
    <source>
        <dbReference type="Google" id="ProtNLM"/>
    </source>
</evidence>
<dbReference type="PANTHER" id="PTHR46561:SF11">
    <property type="entry name" value="SERPENTINE RECEPTOR CLASS ALPHA_BETA-14"/>
    <property type="match status" value="1"/>
</dbReference>
<feature type="transmembrane region" description="Helical" evidence="5">
    <location>
        <begin position="105"/>
        <end position="126"/>
    </location>
</feature>
<feature type="transmembrane region" description="Helical" evidence="5">
    <location>
        <begin position="187"/>
        <end position="209"/>
    </location>
</feature>
<feature type="transmembrane region" description="Helical" evidence="5">
    <location>
        <begin position="17"/>
        <end position="40"/>
    </location>
</feature>
<dbReference type="Pfam" id="PF10292">
    <property type="entry name" value="7TM_GPCR_Srab"/>
    <property type="match status" value="1"/>
</dbReference>
<comment type="subcellular location">
    <subcellularLocation>
        <location evidence="1">Membrane</location>
        <topology evidence="1">Multi-pass membrane protein</topology>
    </subcellularLocation>
</comment>
<evidence type="ECO:0000256" key="5">
    <source>
        <dbReference type="SAM" id="Phobius"/>
    </source>
</evidence>
<evidence type="ECO:0000256" key="3">
    <source>
        <dbReference type="ARBA" id="ARBA00022989"/>
    </source>
</evidence>
<dbReference type="AlphaFoldDB" id="A0AA39HIS5"/>
<keyword evidence="7" id="KW-1185">Reference proteome</keyword>
<protein>
    <recommendedName>
        <fullName evidence="8">G-protein coupled receptors family 1 profile domain-containing protein</fullName>
    </recommendedName>
</protein>